<dbReference type="GO" id="GO:0031201">
    <property type="term" value="C:SNARE complex"/>
    <property type="evidence" value="ECO:0007669"/>
    <property type="project" value="TreeGrafter"/>
</dbReference>
<evidence type="ECO:0000256" key="7">
    <source>
        <dbReference type="ARBA" id="ARBA00022989"/>
    </source>
</evidence>
<keyword evidence="9 10" id="KW-0472">Membrane</keyword>
<keyword evidence="7 11" id="KW-1133">Transmembrane helix</keyword>
<dbReference type="GO" id="GO:0000139">
    <property type="term" value="C:Golgi membrane"/>
    <property type="evidence" value="ECO:0007669"/>
    <property type="project" value="UniProtKB-SubCell"/>
</dbReference>
<dbReference type="GO" id="GO:0005801">
    <property type="term" value="C:cis-Golgi network"/>
    <property type="evidence" value="ECO:0007669"/>
    <property type="project" value="InterPro"/>
</dbReference>
<dbReference type="PANTHER" id="PTHR21094">
    <property type="entry name" value="GOS-28 SNARE- RELATED"/>
    <property type="match status" value="1"/>
</dbReference>
<dbReference type="InterPro" id="IPR023601">
    <property type="entry name" value="Golgi_SNAP_su1"/>
</dbReference>
<name>A0A7M7PVJ1_NASVI</name>
<dbReference type="GO" id="GO:0005484">
    <property type="term" value="F:SNAP receptor activity"/>
    <property type="evidence" value="ECO:0007669"/>
    <property type="project" value="TreeGrafter"/>
</dbReference>
<dbReference type="PANTHER" id="PTHR21094:SF2">
    <property type="entry name" value="GOLGI SNAP RECEPTOR COMPLEX MEMBER 1"/>
    <property type="match status" value="1"/>
</dbReference>
<dbReference type="GO" id="GO:0006888">
    <property type="term" value="P:endoplasmic reticulum to Golgi vesicle-mediated transport"/>
    <property type="evidence" value="ECO:0007669"/>
    <property type="project" value="InterPro"/>
</dbReference>
<comment type="function">
    <text evidence="10">Involved in transport from the ER to the Golgi apparatus as well as in intra-Golgi transport. It belongs to a super-family of proteins called t-SNAREs or soluble NSF (N-ethylmaleimide-sensitive factor) attachment protein receptor.</text>
</comment>
<accession>A0A7M7PVJ1</accession>
<keyword evidence="4 10" id="KW-0813">Transport</keyword>
<evidence type="ECO:0000256" key="4">
    <source>
        <dbReference type="ARBA" id="ARBA00022448"/>
    </source>
</evidence>
<keyword evidence="6 10" id="KW-0653">Protein transport</keyword>
<dbReference type="GO" id="GO:0005797">
    <property type="term" value="C:Golgi medial cisterna"/>
    <property type="evidence" value="ECO:0007669"/>
    <property type="project" value="TreeGrafter"/>
</dbReference>
<dbReference type="CTD" id="248102"/>
<dbReference type="Pfam" id="PF12352">
    <property type="entry name" value="V-SNARE_C"/>
    <property type="match status" value="1"/>
</dbReference>
<evidence type="ECO:0000313" key="13">
    <source>
        <dbReference type="Proteomes" id="UP000002358"/>
    </source>
</evidence>
<dbReference type="FunCoup" id="A0A7M7PVJ1">
    <property type="interactions" value="1856"/>
</dbReference>
<dbReference type="SMR" id="A0A7M7PVJ1"/>
<evidence type="ECO:0000256" key="2">
    <source>
        <dbReference type="ARBA" id="ARBA00008473"/>
    </source>
</evidence>
<feature type="transmembrane region" description="Helical" evidence="11">
    <location>
        <begin position="212"/>
        <end position="230"/>
    </location>
</feature>
<evidence type="ECO:0000256" key="8">
    <source>
        <dbReference type="ARBA" id="ARBA00023034"/>
    </source>
</evidence>
<comment type="similarity">
    <text evidence="2 10">Belongs to the GOSR1 family.</text>
</comment>
<evidence type="ECO:0000256" key="3">
    <source>
        <dbReference type="ARBA" id="ARBA00015612"/>
    </source>
</evidence>
<dbReference type="CDD" id="cd15864">
    <property type="entry name" value="SNARE_GS28"/>
    <property type="match status" value="1"/>
</dbReference>
<dbReference type="RefSeq" id="XP_031777290.1">
    <property type="nucleotide sequence ID" value="XM_031921430.2"/>
</dbReference>
<comment type="subunit">
    <text evidence="10">Component of several multiprotein Golgi SNARE complexes.</text>
</comment>
<dbReference type="PIRSF" id="PIRSF027109">
    <property type="entry name" value="Golgi_SNARE"/>
    <property type="match status" value="1"/>
</dbReference>
<evidence type="ECO:0000256" key="9">
    <source>
        <dbReference type="ARBA" id="ARBA00023136"/>
    </source>
</evidence>
<keyword evidence="5 11" id="KW-0812">Transmembrane</keyword>
<organism evidence="12 13">
    <name type="scientific">Nasonia vitripennis</name>
    <name type="common">Parasitic wasp</name>
    <dbReference type="NCBI Taxonomy" id="7425"/>
    <lineage>
        <taxon>Eukaryota</taxon>
        <taxon>Metazoa</taxon>
        <taxon>Ecdysozoa</taxon>
        <taxon>Arthropoda</taxon>
        <taxon>Hexapoda</taxon>
        <taxon>Insecta</taxon>
        <taxon>Pterygota</taxon>
        <taxon>Neoptera</taxon>
        <taxon>Endopterygota</taxon>
        <taxon>Hymenoptera</taxon>
        <taxon>Apocrita</taxon>
        <taxon>Proctotrupomorpha</taxon>
        <taxon>Chalcidoidea</taxon>
        <taxon>Pteromalidae</taxon>
        <taxon>Pteromalinae</taxon>
        <taxon>Nasonia</taxon>
    </lineage>
</organism>
<comment type="subcellular location">
    <subcellularLocation>
        <location evidence="1">Golgi apparatus membrane</location>
        <topology evidence="1">Single-pass type IV membrane protein</topology>
    </subcellularLocation>
</comment>
<dbReference type="EnsemblMetazoa" id="XM_031921430">
    <property type="protein sequence ID" value="XP_031777290"/>
    <property type="gene ID" value="LOC100678873"/>
</dbReference>
<keyword evidence="10" id="KW-0931">ER-Golgi transport</keyword>
<evidence type="ECO:0000256" key="5">
    <source>
        <dbReference type="ARBA" id="ARBA00022692"/>
    </source>
</evidence>
<evidence type="ECO:0000313" key="12">
    <source>
        <dbReference type="EnsemblMetazoa" id="XP_031777290"/>
    </source>
</evidence>
<dbReference type="GeneID" id="100678873"/>
<evidence type="ECO:0000256" key="10">
    <source>
        <dbReference type="PIRNR" id="PIRNR027109"/>
    </source>
</evidence>
<dbReference type="InParanoid" id="A0A7M7PVJ1"/>
<evidence type="ECO:0000256" key="11">
    <source>
        <dbReference type="SAM" id="Phobius"/>
    </source>
</evidence>
<dbReference type="GO" id="GO:0006906">
    <property type="term" value="P:vesicle fusion"/>
    <property type="evidence" value="ECO:0007669"/>
    <property type="project" value="TreeGrafter"/>
</dbReference>
<dbReference type="GO" id="GO:0048219">
    <property type="term" value="P:inter-Golgi cisterna vesicle-mediated transport"/>
    <property type="evidence" value="ECO:0007669"/>
    <property type="project" value="TreeGrafter"/>
</dbReference>
<reference evidence="12" key="1">
    <citation type="submission" date="2021-01" db="UniProtKB">
        <authorList>
            <consortium name="EnsemblMetazoa"/>
        </authorList>
    </citation>
    <scope>IDENTIFICATION</scope>
</reference>
<protein>
    <recommendedName>
        <fullName evidence="3 10">Golgi SNAP receptor complex member 1</fullName>
    </recommendedName>
</protein>
<keyword evidence="8 10" id="KW-0333">Golgi apparatus</keyword>
<dbReference type="Proteomes" id="UP000002358">
    <property type="component" value="Unassembled WGS sequence"/>
</dbReference>
<dbReference type="AlphaFoldDB" id="A0A7M7PVJ1"/>
<dbReference type="KEGG" id="nvi:100678873"/>
<sequence length="231" mass="27111">MASCLSKENWEDLRKQARHLENEIDAKLVAFSKLGINMTLSHAPLETVPLLHEDHVFENMSSEIDSLLAKLLLLNGKMNDIHPNGVAMLHTIHRHKEILKDYNLEFRKIINNYVARKNQEELLNEPLIEKGYNNFPGLNRRDMFFKENQHIHNSDKLINDQINIAMEARDHLMAQRYTFKRIQTRFNNLANRVPAVNSLIQRINLRKRRDSVLLGFIIGICTFLILFYSFH</sequence>
<dbReference type="OrthoDB" id="422156at2759"/>
<evidence type="ECO:0000256" key="6">
    <source>
        <dbReference type="ARBA" id="ARBA00022927"/>
    </source>
</evidence>
<keyword evidence="13" id="KW-1185">Reference proteome</keyword>
<evidence type="ECO:0000256" key="1">
    <source>
        <dbReference type="ARBA" id="ARBA00004409"/>
    </source>
</evidence>
<proteinExistence type="inferred from homology"/>
<dbReference type="GO" id="GO:0015031">
    <property type="term" value="P:protein transport"/>
    <property type="evidence" value="ECO:0007669"/>
    <property type="project" value="UniProtKB-KW"/>
</dbReference>